<evidence type="ECO:0000256" key="12">
    <source>
        <dbReference type="HAMAP-Rule" id="MF_00454"/>
    </source>
</evidence>
<evidence type="ECO:0000256" key="4">
    <source>
        <dbReference type="ARBA" id="ARBA00022692"/>
    </source>
</evidence>
<name>A0AAF0CBI0_9PROT</name>
<dbReference type="GO" id="GO:0046872">
    <property type="term" value="F:metal ion binding"/>
    <property type="evidence" value="ECO:0007669"/>
    <property type="project" value="UniProtKB-KW"/>
</dbReference>
<comment type="catalytic activity">
    <reaction evidence="11">
        <text>fluoride(in) = fluoride(out)</text>
        <dbReference type="Rhea" id="RHEA:76159"/>
        <dbReference type="ChEBI" id="CHEBI:17051"/>
    </reaction>
    <physiologicalReaction direction="left-to-right" evidence="11">
        <dbReference type="Rhea" id="RHEA:76160"/>
    </physiologicalReaction>
</comment>
<keyword evidence="12" id="KW-0813">Transport</keyword>
<comment type="function">
    <text evidence="12">Fluoride-specific ion channel. Important for reducing fluoride concentration in the cell, thus reducing its toxicity.</text>
</comment>
<dbReference type="PANTHER" id="PTHR28259">
    <property type="entry name" value="FLUORIDE EXPORT PROTEIN 1-RELATED"/>
    <property type="match status" value="1"/>
</dbReference>
<keyword evidence="6 12" id="KW-0915">Sodium</keyword>
<evidence type="ECO:0000256" key="2">
    <source>
        <dbReference type="ARBA" id="ARBA00022475"/>
    </source>
</evidence>
<evidence type="ECO:0000256" key="9">
    <source>
        <dbReference type="ARBA" id="ARBA00023303"/>
    </source>
</evidence>
<keyword evidence="14" id="KW-1185">Reference proteome</keyword>
<feature type="binding site" evidence="12">
    <location>
        <position position="80"/>
    </location>
    <ligand>
        <name>Na(+)</name>
        <dbReference type="ChEBI" id="CHEBI:29101"/>
        <note>structural</note>
    </ligand>
</feature>
<dbReference type="NCBIfam" id="TIGR00494">
    <property type="entry name" value="crcB"/>
    <property type="match status" value="1"/>
</dbReference>
<evidence type="ECO:0000313" key="14">
    <source>
        <dbReference type="Proteomes" id="UP001214043"/>
    </source>
</evidence>
<evidence type="ECO:0000256" key="1">
    <source>
        <dbReference type="ARBA" id="ARBA00004651"/>
    </source>
</evidence>
<dbReference type="RefSeq" id="WP_274492837.1">
    <property type="nucleotide sequence ID" value="NZ_CP118166.1"/>
</dbReference>
<evidence type="ECO:0000256" key="8">
    <source>
        <dbReference type="ARBA" id="ARBA00023136"/>
    </source>
</evidence>
<feature type="transmembrane region" description="Helical" evidence="12">
    <location>
        <begin position="99"/>
        <end position="122"/>
    </location>
</feature>
<keyword evidence="7 12" id="KW-0406">Ion transport</keyword>
<evidence type="ECO:0000256" key="7">
    <source>
        <dbReference type="ARBA" id="ARBA00023065"/>
    </source>
</evidence>
<evidence type="ECO:0000256" key="6">
    <source>
        <dbReference type="ARBA" id="ARBA00023053"/>
    </source>
</evidence>
<feature type="transmembrane region" description="Helical" evidence="12">
    <location>
        <begin position="35"/>
        <end position="57"/>
    </location>
</feature>
<dbReference type="GO" id="GO:0005886">
    <property type="term" value="C:plasma membrane"/>
    <property type="evidence" value="ECO:0007669"/>
    <property type="project" value="UniProtKB-SubCell"/>
</dbReference>
<organism evidence="13 14">
    <name type="scientific">Hyphococcus flavus</name>
    <dbReference type="NCBI Taxonomy" id="1866326"/>
    <lineage>
        <taxon>Bacteria</taxon>
        <taxon>Pseudomonadati</taxon>
        <taxon>Pseudomonadota</taxon>
        <taxon>Alphaproteobacteria</taxon>
        <taxon>Parvularculales</taxon>
        <taxon>Parvularculaceae</taxon>
        <taxon>Hyphococcus</taxon>
    </lineage>
</organism>
<dbReference type="AlphaFoldDB" id="A0AAF0CBI0"/>
<reference evidence="13" key="1">
    <citation type="submission" date="2023-02" db="EMBL/GenBank/DDBJ databases">
        <title>Genome sequence of Hyphococcus flavus.</title>
        <authorList>
            <person name="Rong J.-C."/>
            <person name="Zhao Q."/>
            <person name="Yi M."/>
            <person name="Wu J.-Y."/>
        </authorList>
    </citation>
    <scope>NUCLEOTIDE SEQUENCE</scope>
    <source>
        <strain evidence="13">MCCC 1K03223</strain>
    </source>
</reference>
<keyword evidence="9 12" id="KW-0407">Ion channel</keyword>
<keyword evidence="12" id="KW-0479">Metal-binding</keyword>
<evidence type="ECO:0000256" key="3">
    <source>
        <dbReference type="ARBA" id="ARBA00022519"/>
    </source>
</evidence>
<dbReference type="InterPro" id="IPR003691">
    <property type="entry name" value="FluC"/>
</dbReference>
<dbReference type="EMBL" id="CP118166">
    <property type="protein sequence ID" value="WDI31015.1"/>
    <property type="molecule type" value="Genomic_DNA"/>
</dbReference>
<dbReference type="GO" id="GO:0062054">
    <property type="term" value="F:fluoride channel activity"/>
    <property type="evidence" value="ECO:0007669"/>
    <property type="project" value="UniProtKB-UniRule"/>
</dbReference>
<evidence type="ECO:0000256" key="11">
    <source>
        <dbReference type="ARBA" id="ARBA00035585"/>
    </source>
</evidence>
<proteinExistence type="inferred from homology"/>
<dbReference type="Pfam" id="PF02537">
    <property type="entry name" value="CRCB"/>
    <property type="match status" value="1"/>
</dbReference>
<dbReference type="GO" id="GO:0140114">
    <property type="term" value="P:cellular detoxification of fluoride"/>
    <property type="evidence" value="ECO:0007669"/>
    <property type="project" value="UniProtKB-UniRule"/>
</dbReference>
<evidence type="ECO:0000256" key="10">
    <source>
        <dbReference type="ARBA" id="ARBA00035120"/>
    </source>
</evidence>
<keyword evidence="4 12" id="KW-0812">Transmembrane</keyword>
<protein>
    <recommendedName>
        <fullName evidence="12">Fluoride-specific ion channel FluC</fullName>
    </recommendedName>
</protein>
<comment type="similarity">
    <text evidence="10 12">Belongs to the fluoride channel Fluc/FEX (TC 1.A.43) family.</text>
</comment>
<comment type="activity regulation">
    <text evidence="12">Na(+) is not transported, but it plays an essential structural role and its presence is essential for fluoride channel function.</text>
</comment>
<feature type="transmembrane region" description="Helical" evidence="12">
    <location>
        <begin position="69"/>
        <end position="93"/>
    </location>
</feature>
<evidence type="ECO:0000256" key="5">
    <source>
        <dbReference type="ARBA" id="ARBA00022989"/>
    </source>
</evidence>
<keyword evidence="5 12" id="KW-1133">Transmembrane helix</keyword>
<dbReference type="NCBIfam" id="NF010791">
    <property type="entry name" value="PRK14195.1"/>
    <property type="match status" value="1"/>
</dbReference>
<feature type="binding site" evidence="12">
    <location>
        <position position="77"/>
    </location>
    <ligand>
        <name>Na(+)</name>
        <dbReference type="ChEBI" id="CHEBI:29101"/>
        <note>structural</note>
    </ligand>
</feature>
<gene>
    <name evidence="12 13" type="primary">crcB</name>
    <name evidence="12" type="synonym">fluC</name>
    <name evidence="13" type="ORF">PUV54_13735</name>
</gene>
<comment type="subcellular location">
    <subcellularLocation>
        <location evidence="1 12">Cell membrane</location>
        <topology evidence="1 12">Multi-pass membrane protein</topology>
    </subcellularLocation>
</comment>
<dbReference type="Proteomes" id="UP001214043">
    <property type="component" value="Chromosome"/>
</dbReference>
<keyword evidence="3" id="KW-0997">Cell inner membrane</keyword>
<dbReference type="KEGG" id="hfl:PUV54_13735"/>
<keyword evidence="8 12" id="KW-0472">Membrane</keyword>
<dbReference type="PANTHER" id="PTHR28259:SF1">
    <property type="entry name" value="FLUORIDE EXPORT PROTEIN 1-RELATED"/>
    <property type="match status" value="1"/>
</dbReference>
<evidence type="ECO:0000313" key="13">
    <source>
        <dbReference type="EMBL" id="WDI31015.1"/>
    </source>
</evidence>
<accession>A0AAF0CBI0</accession>
<dbReference type="HAMAP" id="MF_00454">
    <property type="entry name" value="FluC"/>
    <property type="match status" value="1"/>
</dbReference>
<sequence length="127" mass="13267">MNAHIWLAVAAGGAVGAMARHGVSRVALHWLGPNFPWGTLAANVAGSFAMGLVIVWLSAREPANPALRAFLTVGLLGAFTTFSTFSLDVVALYRDRTLTIAGMYVLASVLLSVSGLLLGLFVGRQAV</sequence>
<keyword evidence="2 12" id="KW-1003">Cell membrane</keyword>